<protein>
    <recommendedName>
        <fullName evidence="5">CRISPR type III-B/RAMP module-associated protein Cmr5</fullName>
    </recommendedName>
</protein>
<dbReference type="SUPFAM" id="SSF158568">
    <property type="entry name" value="AF1862-like"/>
    <property type="match status" value="1"/>
</dbReference>
<keyword evidence="4" id="KW-0051">Antiviral defense</keyword>
<gene>
    <name evidence="6" type="ORF">SAMN05720469_14215</name>
</gene>
<accession>A0A1M6YGT8</accession>
<dbReference type="InterPro" id="IPR023101">
    <property type="entry name" value="AF1862-like_dom_sf"/>
</dbReference>
<sequence length="107" mass="11928">MLVKTRSQIYSERAWNKLSNLNLTDGFITRARSFPALIHNAGACQAWAFSCAKDTDGIYPKILKAVAGVDFADLKKVSLANYILMSEQMMEAAQWIKTTVDALKPED</sequence>
<keyword evidence="3" id="KW-0963">Cytoplasm</keyword>
<evidence type="ECO:0000256" key="1">
    <source>
        <dbReference type="ARBA" id="ARBA00004496"/>
    </source>
</evidence>
<evidence type="ECO:0000256" key="4">
    <source>
        <dbReference type="ARBA" id="ARBA00023118"/>
    </source>
</evidence>
<dbReference type="RefSeq" id="WP_073306074.1">
    <property type="nucleotide sequence ID" value="NZ_FRAW01000042.1"/>
</dbReference>
<evidence type="ECO:0000256" key="5">
    <source>
        <dbReference type="ARBA" id="ARBA00030001"/>
    </source>
</evidence>
<dbReference type="Pfam" id="PF09701">
    <property type="entry name" value="Cas_Cmr5"/>
    <property type="match status" value="1"/>
</dbReference>
<dbReference type="AlphaFoldDB" id="A0A1M6YGT8"/>
<dbReference type="GO" id="GO:0005737">
    <property type="term" value="C:cytoplasm"/>
    <property type="evidence" value="ECO:0007669"/>
    <property type="project" value="UniProtKB-SubCell"/>
</dbReference>
<evidence type="ECO:0000313" key="7">
    <source>
        <dbReference type="Proteomes" id="UP000184275"/>
    </source>
</evidence>
<comment type="similarity">
    <text evidence="2">Belongs to the CRISPR system Cmr5 family.</text>
</comment>
<dbReference type="Proteomes" id="UP000184275">
    <property type="component" value="Unassembled WGS sequence"/>
</dbReference>
<evidence type="ECO:0000256" key="2">
    <source>
        <dbReference type="ARBA" id="ARBA00006161"/>
    </source>
</evidence>
<dbReference type="Gene3D" id="1.10.520.30">
    <property type="entry name" value="AF1862-like domain"/>
    <property type="match status" value="1"/>
</dbReference>
<dbReference type="InterPro" id="IPR010160">
    <property type="entry name" value="CRISPR-assoc_prot_Cmr5"/>
</dbReference>
<proteinExistence type="inferred from homology"/>
<evidence type="ECO:0000256" key="3">
    <source>
        <dbReference type="ARBA" id="ARBA00022490"/>
    </source>
</evidence>
<dbReference type="EMBL" id="FRAW01000042">
    <property type="protein sequence ID" value="SHL17524.1"/>
    <property type="molecule type" value="Genomic_DNA"/>
</dbReference>
<organism evidence="6 7">
    <name type="scientific">Fibrobacter intestinalis</name>
    <dbReference type="NCBI Taxonomy" id="28122"/>
    <lineage>
        <taxon>Bacteria</taxon>
        <taxon>Pseudomonadati</taxon>
        <taxon>Fibrobacterota</taxon>
        <taxon>Fibrobacteria</taxon>
        <taxon>Fibrobacterales</taxon>
        <taxon>Fibrobacteraceae</taxon>
        <taxon>Fibrobacter</taxon>
    </lineage>
</organism>
<keyword evidence="7" id="KW-1185">Reference proteome</keyword>
<comment type="subcellular location">
    <subcellularLocation>
        <location evidence="1">Cytoplasm</location>
    </subcellularLocation>
</comment>
<dbReference type="GO" id="GO:0051607">
    <property type="term" value="P:defense response to virus"/>
    <property type="evidence" value="ECO:0007669"/>
    <property type="project" value="UniProtKB-KW"/>
</dbReference>
<name>A0A1M6YGT8_9BACT</name>
<reference evidence="7" key="1">
    <citation type="submission" date="2016-11" db="EMBL/GenBank/DDBJ databases">
        <authorList>
            <person name="Varghese N."/>
            <person name="Submissions S."/>
        </authorList>
    </citation>
    <scope>NUCLEOTIDE SEQUENCE [LARGE SCALE GENOMIC DNA]</scope>
    <source>
        <strain evidence="7">UWOS</strain>
    </source>
</reference>
<evidence type="ECO:0000313" key="6">
    <source>
        <dbReference type="EMBL" id="SHL17524.1"/>
    </source>
</evidence>